<dbReference type="Proteomes" id="UP000182334">
    <property type="component" value="Chromosome I"/>
</dbReference>
<protein>
    <submittedName>
        <fullName evidence="1">CIC11C00000003149</fullName>
    </submittedName>
</protein>
<dbReference type="EMBL" id="LT635756">
    <property type="protein sequence ID" value="SGZ47867.1"/>
    <property type="molecule type" value="Genomic_DNA"/>
</dbReference>
<evidence type="ECO:0000313" key="1">
    <source>
        <dbReference type="EMBL" id="SGZ47867.1"/>
    </source>
</evidence>
<reference evidence="1 2" key="1">
    <citation type="submission" date="2016-10" db="EMBL/GenBank/DDBJ databases">
        <authorList>
            <person name="de Groot N.N."/>
        </authorList>
    </citation>
    <scope>NUCLEOTIDE SEQUENCE [LARGE SCALE GENOMIC DNA]</scope>
    <source>
        <strain evidence="1 2">CBS 141442</strain>
    </source>
</reference>
<gene>
    <name evidence="1" type="ORF">SAMEA4029010_CIC11G00000003149</name>
</gene>
<organism evidence="1 2">
    <name type="scientific">Sungouiella intermedia</name>
    <dbReference type="NCBI Taxonomy" id="45354"/>
    <lineage>
        <taxon>Eukaryota</taxon>
        <taxon>Fungi</taxon>
        <taxon>Dikarya</taxon>
        <taxon>Ascomycota</taxon>
        <taxon>Saccharomycotina</taxon>
        <taxon>Pichiomycetes</taxon>
        <taxon>Metschnikowiaceae</taxon>
        <taxon>Sungouiella</taxon>
    </lineage>
</organism>
<accession>A0A1L0BB26</accession>
<proteinExistence type="predicted"/>
<name>A0A1L0BB26_9ASCO</name>
<sequence>MKRDKHYQMVVGDQVLLGEMETTIFVDSYNLEVFQSSFDDNKVSHLVIVQVNLDNSSLNGSGLIFGA</sequence>
<keyword evidence="2" id="KW-1185">Reference proteome</keyword>
<evidence type="ECO:0000313" key="2">
    <source>
        <dbReference type="Proteomes" id="UP000182334"/>
    </source>
</evidence>
<dbReference type="AlphaFoldDB" id="A0A1L0BB26"/>